<gene>
    <name evidence="1" type="ORF">CEXT_734981</name>
</gene>
<reference evidence="1 2" key="1">
    <citation type="submission" date="2021-06" db="EMBL/GenBank/DDBJ databases">
        <title>Caerostris extrusa draft genome.</title>
        <authorList>
            <person name="Kono N."/>
            <person name="Arakawa K."/>
        </authorList>
    </citation>
    <scope>NUCLEOTIDE SEQUENCE [LARGE SCALE GENOMIC DNA]</scope>
</reference>
<organism evidence="1 2">
    <name type="scientific">Caerostris extrusa</name>
    <name type="common">Bark spider</name>
    <name type="synonym">Caerostris bankana</name>
    <dbReference type="NCBI Taxonomy" id="172846"/>
    <lineage>
        <taxon>Eukaryota</taxon>
        <taxon>Metazoa</taxon>
        <taxon>Ecdysozoa</taxon>
        <taxon>Arthropoda</taxon>
        <taxon>Chelicerata</taxon>
        <taxon>Arachnida</taxon>
        <taxon>Araneae</taxon>
        <taxon>Araneomorphae</taxon>
        <taxon>Entelegynae</taxon>
        <taxon>Araneoidea</taxon>
        <taxon>Araneidae</taxon>
        <taxon>Caerostris</taxon>
    </lineage>
</organism>
<dbReference type="EMBL" id="BPLR01019877">
    <property type="protein sequence ID" value="GIX72791.1"/>
    <property type="molecule type" value="Genomic_DNA"/>
</dbReference>
<keyword evidence="2" id="KW-1185">Reference proteome</keyword>
<name>A0AAV4MMS1_CAEEX</name>
<evidence type="ECO:0000313" key="1">
    <source>
        <dbReference type="EMBL" id="GIX72791.1"/>
    </source>
</evidence>
<dbReference type="AlphaFoldDB" id="A0AAV4MMS1"/>
<accession>A0AAV4MMS1</accession>
<dbReference type="Proteomes" id="UP001054945">
    <property type="component" value="Unassembled WGS sequence"/>
</dbReference>
<evidence type="ECO:0000313" key="2">
    <source>
        <dbReference type="Proteomes" id="UP001054945"/>
    </source>
</evidence>
<proteinExistence type="predicted"/>
<comment type="caution">
    <text evidence="1">The sequence shown here is derived from an EMBL/GenBank/DDBJ whole genome shotgun (WGS) entry which is preliminary data.</text>
</comment>
<sequence length="71" mass="8704">MQYSSCCSRNTMPREWVEFSPIICFPVTWHKPWLSWQWIRKHDLSLSVKQRGVTELLHARRMIPMRFRKTV</sequence>
<protein>
    <submittedName>
        <fullName evidence="1">Uncharacterized protein</fullName>
    </submittedName>
</protein>